<feature type="compositionally biased region" description="Basic residues" evidence="6">
    <location>
        <begin position="42"/>
        <end position="56"/>
    </location>
</feature>
<evidence type="ECO:0000256" key="6">
    <source>
        <dbReference type="SAM" id="MobiDB-lite"/>
    </source>
</evidence>
<dbReference type="PANTHER" id="PTHR13935:SF106">
    <property type="entry name" value="ACHAETE-SCUTE COMPLEX PROTEIN T5-RELATED"/>
    <property type="match status" value="1"/>
</dbReference>
<gene>
    <name evidence="8" type="ORF">OLEA9_A116112</name>
</gene>
<evidence type="ECO:0000313" key="9">
    <source>
        <dbReference type="Proteomes" id="UP000594638"/>
    </source>
</evidence>
<evidence type="ECO:0000313" key="8">
    <source>
        <dbReference type="EMBL" id="CAA2957267.1"/>
    </source>
</evidence>
<keyword evidence="9" id="KW-1185">Reference proteome</keyword>
<reference evidence="8 9" key="1">
    <citation type="submission" date="2019-12" db="EMBL/GenBank/DDBJ databases">
        <authorList>
            <person name="Alioto T."/>
            <person name="Alioto T."/>
            <person name="Gomez Garrido J."/>
        </authorList>
    </citation>
    <scope>NUCLEOTIDE SEQUENCE [LARGE SCALE GENOMIC DNA]</scope>
</reference>
<dbReference type="EMBL" id="CACTIH010000214">
    <property type="protein sequence ID" value="CAA2957267.1"/>
    <property type="molecule type" value="Genomic_DNA"/>
</dbReference>
<organism evidence="8 9">
    <name type="scientific">Olea europaea subsp. europaea</name>
    <dbReference type="NCBI Taxonomy" id="158383"/>
    <lineage>
        <taxon>Eukaryota</taxon>
        <taxon>Viridiplantae</taxon>
        <taxon>Streptophyta</taxon>
        <taxon>Embryophyta</taxon>
        <taxon>Tracheophyta</taxon>
        <taxon>Spermatophyta</taxon>
        <taxon>Magnoliopsida</taxon>
        <taxon>eudicotyledons</taxon>
        <taxon>Gunneridae</taxon>
        <taxon>Pentapetalae</taxon>
        <taxon>asterids</taxon>
        <taxon>lamiids</taxon>
        <taxon>Lamiales</taxon>
        <taxon>Oleaceae</taxon>
        <taxon>Oleeae</taxon>
        <taxon>Olea</taxon>
    </lineage>
</organism>
<dbReference type="SUPFAM" id="SSF47459">
    <property type="entry name" value="HLH, helix-loop-helix DNA-binding domain"/>
    <property type="match status" value="1"/>
</dbReference>
<dbReference type="InterPro" id="IPR011598">
    <property type="entry name" value="bHLH_dom"/>
</dbReference>
<sequence length="242" mass="27728">MFPSQSQDDPIFEDPSIFLEDIVNLEEYLIADHQDSSVLTRNRNRANPKDTKKRQIKPSSDDEENKEGVSAENKGKKIPHREFERQRRKQMAMLYASLRSLLPLEYIKGKRAVCDHMNEALNYIKDMQKNIQELSLCRDKLKKLYTPGSNSKLTPNSVTVSPCQDGVEVLIRTSSIEGGFPLSRVLGELIRTNLKVVSCVSTKTNDQRFLHRIQFEATATVLMCIDLSALRERLFNVINIEN</sequence>
<comment type="subcellular location">
    <subcellularLocation>
        <location evidence="1">Nucleus</location>
    </subcellularLocation>
</comment>
<evidence type="ECO:0000256" key="2">
    <source>
        <dbReference type="ARBA" id="ARBA00023015"/>
    </source>
</evidence>
<protein>
    <submittedName>
        <fullName evidence="8">Transcription factor bHLH120-like</fullName>
    </submittedName>
</protein>
<dbReference type="InterPro" id="IPR015660">
    <property type="entry name" value="MASH1/Ascl1a-like"/>
</dbReference>
<dbReference type="Gene3D" id="4.10.280.10">
    <property type="entry name" value="Helix-loop-helix DNA-binding domain"/>
    <property type="match status" value="1"/>
</dbReference>
<feature type="compositionally biased region" description="Basic and acidic residues" evidence="6">
    <location>
        <begin position="66"/>
        <end position="84"/>
    </location>
</feature>
<dbReference type="AlphaFoldDB" id="A0A8S0PSD9"/>
<keyword evidence="4" id="KW-0804">Transcription</keyword>
<dbReference type="GO" id="GO:0090575">
    <property type="term" value="C:RNA polymerase II transcription regulator complex"/>
    <property type="evidence" value="ECO:0007669"/>
    <property type="project" value="TreeGrafter"/>
</dbReference>
<accession>A0A8S0PSD9</accession>
<comment type="caution">
    <text evidence="8">The sequence shown here is derived from an EMBL/GenBank/DDBJ whole genome shotgun (WGS) entry which is preliminary data.</text>
</comment>
<dbReference type="InterPro" id="IPR036638">
    <property type="entry name" value="HLH_DNA-bd_sf"/>
</dbReference>
<evidence type="ECO:0000256" key="5">
    <source>
        <dbReference type="ARBA" id="ARBA00023242"/>
    </source>
</evidence>
<dbReference type="GO" id="GO:0000981">
    <property type="term" value="F:DNA-binding transcription factor activity, RNA polymerase II-specific"/>
    <property type="evidence" value="ECO:0007669"/>
    <property type="project" value="TreeGrafter"/>
</dbReference>
<feature type="region of interest" description="Disordered" evidence="6">
    <location>
        <begin position="34"/>
        <end position="84"/>
    </location>
</feature>
<dbReference type="Proteomes" id="UP000594638">
    <property type="component" value="Unassembled WGS sequence"/>
</dbReference>
<dbReference type="Pfam" id="PF00010">
    <property type="entry name" value="HLH"/>
    <property type="match status" value="1"/>
</dbReference>
<evidence type="ECO:0000256" key="1">
    <source>
        <dbReference type="ARBA" id="ARBA00004123"/>
    </source>
</evidence>
<dbReference type="GO" id="GO:0046983">
    <property type="term" value="F:protein dimerization activity"/>
    <property type="evidence" value="ECO:0007669"/>
    <property type="project" value="InterPro"/>
</dbReference>
<name>A0A8S0PSD9_OLEEU</name>
<dbReference type="CDD" id="cd18914">
    <property type="entry name" value="bHLH_AtORG2_like"/>
    <property type="match status" value="1"/>
</dbReference>
<dbReference type="OrthoDB" id="1935281at2759"/>
<dbReference type="PROSITE" id="PS50888">
    <property type="entry name" value="BHLH"/>
    <property type="match status" value="1"/>
</dbReference>
<evidence type="ECO:0000259" key="7">
    <source>
        <dbReference type="PROSITE" id="PS50888"/>
    </source>
</evidence>
<keyword evidence="2" id="KW-0805">Transcription regulation</keyword>
<dbReference type="PANTHER" id="PTHR13935">
    <property type="entry name" value="ACHAETE-SCUTE TRANSCRIPTION FACTOR-RELATED"/>
    <property type="match status" value="1"/>
</dbReference>
<evidence type="ECO:0000256" key="4">
    <source>
        <dbReference type="ARBA" id="ARBA00023163"/>
    </source>
</evidence>
<proteinExistence type="predicted"/>
<keyword evidence="5" id="KW-0539">Nucleus</keyword>
<feature type="domain" description="BHLH" evidence="7">
    <location>
        <begin position="75"/>
        <end position="127"/>
    </location>
</feature>
<evidence type="ECO:0000256" key="3">
    <source>
        <dbReference type="ARBA" id="ARBA00023125"/>
    </source>
</evidence>
<dbReference type="Gramene" id="OE9A116112T1">
    <property type="protein sequence ID" value="OE9A116112C1"/>
    <property type="gene ID" value="OE9A116112"/>
</dbReference>
<dbReference type="GO" id="GO:0000977">
    <property type="term" value="F:RNA polymerase II transcription regulatory region sequence-specific DNA binding"/>
    <property type="evidence" value="ECO:0007669"/>
    <property type="project" value="TreeGrafter"/>
</dbReference>
<keyword evidence="3" id="KW-0238">DNA-binding</keyword>